<evidence type="ECO:0000256" key="1">
    <source>
        <dbReference type="ARBA" id="ARBA00011073"/>
    </source>
</evidence>
<keyword evidence="6" id="KW-0325">Glycoprotein</keyword>
<dbReference type="Gene3D" id="3.30.70.80">
    <property type="entry name" value="Peptidase S8 propeptide/proteinase inhibitor I9"/>
    <property type="match status" value="1"/>
</dbReference>
<name>A0A6A3BM40_HIBSY</name>
<keyword evidence="2" id="KW-0645">Protease</keyword>
<evidence type="ECO:0000313" key="9">
    <source>
        <dbReference type="Proteomes" id="UP000436088"/>
    </source>
</evidence>
<proteinExistence type="inferred from homology"/>
<dbReference type="InterPro" id="IPR037045">
    <property type="entry name" value="S8pro/Inhibitor_I9_sf"/>
</dbReference>
<comment type="caution">
    <text evidence="8">The sequence shown here is derived from an EMBL/GenBank/DDBJ whole genome shotgun (WGS) entry which is preliminary data.</text>
</comment>
<reference evidence="8" key="1">
    <citation type="submission" date="2019-09" db="EMBL/GenBank/DDBJ databases">
        <title>Draft genome information of white flower Hibiscus syriacus.</title>
        <authorList>
            <person name="Kim Y.-M."/>
        </authorList>
    </citation>
    <scope>NUCLEOTIDE SEQUENCE [LARGE SCALE GENOMIC DNA]</scope>
    <source>
        <strain evidence="8">YM2019G1</strain>
    </source>
</reference>
<dbReference type="GO" id="GO:0006508">
    <property type="term" value="P:proteolysis"/>
    <property type="evidence" value="ECO:0007669"/>
    <property type="project" value="UniProtKB-KW"/>
</dbReference>
<gene>
    <name evidence="8" type="ORF">F3Y22_tig00110020pilonHSYRG00522</name>
</gene>
<dbReference type="PANTHER" id="PTHR48222:SF4">
    <property type="entry name" value="PROTEINASE INHIBITOR, PROPEPTIDE"/>
    <property type="match status" value="1"/>
</dbReference>
<dbReference type="GO" id="GO:0008236">
    <property type="term" value="F:serine-type peptidase activity"/>
    <property type="evidence" value="ECO:0007669"/>
    <property type="project" value="UniProtKB-KW"/>
</dbReference>
<dbReference type="Proteomes" id="UP000436088">
    <property type="component" value="Unassembled WGS sequence"/>
</dbReference>
<keyword evidence="4" id="KW-0378">Hydrolase</keyword>
<keyword evidence="3" id="KW-0732">Signal</keyword>
<accession>A0A6A3BM40</accession>
<dbReference type="EMBL" id="VEPZ02000817">
    <property type="protein sequence ID" value="KAE8718060.1"/>
    <property type="molecule type" value="Genomic_DNA"/>
</dbReference>
<protein>
    <recommendedName>
        <fullName evidence="7">Inhibitor I9 domain-containing protein</fullName>
    </recommendedName>
</protein>
<feature type="domain" description="Inhibitor I9" evidence="7">
    <location>
        <begin position="15"/>
        <end position="91"/>
    </location>
</feature>
<evidence type="ECO:0000259" key="7">
    <source>
        <dbReference type="Pfam" id="PF05922"/>
    </source>
</evidence>
<evidence type="ECO:0000256" key="2">
    <source>
        <dbReference type="ARBA" id="ARBA00022670"/>
    </source>
</evidence>
<dbReference type="InterPro" id="IPR010259">
    <property type="entry name" value="S8pro/Inhibitor_I9"/>
</dbReference>
<sequence>MLVIRCHGASDDQKVHIVYMGDLPRGEFSAATLHNNMLEEVVGSGASELLLRSYQRSFNGFAAKLTEKEAEKLADMEGVVSVFESQKKELHTTRSWDFIGSPTILDEQS</sequence>
<dbReference type="FunFam" id="3.30.70.80:FF:000002">
    <property type="entry name" value="Subtilisin-like protease SBT5.3"/>
    <property type="match status" value="1"/>
</dbReference>
<dbReference type="AlphaFoldDB" id="A0A6A3BM40"/>
<dbReference type="PANTHER" id="PTHR48222">
    <property type="entry name" value="PROTEINASE INHIBITOR, PROPEPTIDE"/>
    <property type="match status" value="1"/>
</dbReference>
<evidence type="ECO:0000313" key="8">
    <source>
        <dbReference type="EMBL" id="KAE8718060.1"/>
    </source>
</evidence>
<evidence type="ECO:0000256" key="4">
    <source>
        <dbReference type="ARBA" id="ARBA00022801"/>
    </source>
</evidence>
<evidence type="ECO:0000256" key="6">
    <source>
        <dbReference type="ARBA" id="ARBA00023180"/>
    </source>
</evidence>
<organism evidence="8 9">
    <name type="scientific">Hibiscus syriacus</name>
    <name type="common">Rose of Sharon</name>
    <dbReference type="NCBI Taxonomy" id="106335"/>
    <lineage>
        <taxon>Eukaryota</taxon>
        <taxon>Viridiplantae</taxon>
        <taxon>Streptophyta</taxon>
        <taxon>Embryophyta</taxon>
        <taxon>Tracheophyta</taxon>
        <taxon>Spermatophyta</taxon>
        <taxon>Magnoliopsida</taxon>
        <taxon>eudicotyledons</taxon>
        <taxon>Gunneridae</taxon>
        <taxon>Pentapetalae</taxon>
        <taxon>rosids</taxon>
        <taxon>malvids</taxon>
        <taxon>Malvales</taxon>
        <taxon>Malvaceae</taxon>
        <taxon>Malvoideae</taxon>
        <taxon>Hibiscus</taxon>
    </lineage>
</organism>
<keyword evidence="5" id="KW-0720">Serine protease</keyword>
<keyword evidence="9" id="KW-1185">Reference proteome</keyword>
<evidence type="ECO:0000256" key="3">
    <source>
        <dbReference type="ARBA" id="ARBA00022729"/>
    </source>
</evidence>
<dbReference type="Pfam" id="PF05922">
    <property type="entry name" value="Inhibitor_I9"/>
    <property type="match status" value="1"/>
</dbReference>
<evidence type="ECO:0000256" key="5">
    <source>
        <dbReference type="ARBA" id="ARBA00022825"/>
    </source>
</evidence>
<comment type="similarity">
    <text evidence="1">Belongs to the peptidase S8 family.</text>
</comment>